<dbReference type="InterPro" id="IPR025355">
    <property type="entry name" value="DUF4259"/>
</dbReference>
<dbReference type="AlphaFoldDB" id="A0A8J3T9J0"/>
<protein>
    <recommendedName>
        <fullName evidence="3">DUF4259 domain-containing protein</fullName>
    </recommendedName>
</protein>
<dbReference type="Proteomes" id="UP000599074">
    <property type="component" value="Unassembled WGS sequence"/>
</dbReference>
<evidence type="ECO:0000313" key="2">
    <source>
        <dbReference type="Proteomes" id="UP000599074"/>
    </source>
</evidence>
<sequence length="136" mass="15162">MHVWGTGPFDNDVADAFATELDDADPDQRLVMLRRVEQEAIDADDGLDVERALRAFAAAAVVAASCPGAPRIESDYAPEFLVLDDPPQLHPDLPPLARDALDRIEERDSGWYEMWDKADNLHEAVETLEFIRDALC</sequence>
<gene>
    <name evidence="1" type="ORF">Pme01_03860</name>
</gene>
<comment type="caution">
    <text evidence="1">The sequence shown here is derived from an EMBL/GenBank/DDBJ whole genome shotgun (WGS) entry which is preliminary data.</text>
</comment>
<reference evidence="1" key="1">
    <citation type="submission" date="2021-01" db="EMBL/GenBank/DDBJ databases">
        <title>Whole genome shotgun sequence of Planosporangium mesophilum NBRC 109066.</title>
        <authorList>
            <person name="Komaki H."/>
            <person name="Tamura T."/>
        </authorList>
    </citation>
    <scope>NUCLEOTIDE SEQUENCE</scope>
    <source>
        <strain evidence="1">NBRC 109066</strain>
    </source>
</reference>
<organism evidence="1 2">
    <name type="scientific">Planosporangium mesophilum</name>
    <dbReference type="NCBI Taxonomy" id="689768"/>
    <lineage>
        <taxon>Bacteria</taxon>
        <taxon>Bacillati</taxon>
        <taxon>Actinomycetota</taxon>
        <taxon>Actinomycetes</taxon>
        <taxon>Micromonosporales</taxon>
        <taxon>Micromonosporaceae</taxon>
        <taxon>Planosporangium</taxon>
    </lineage>
</organism>
<dbReference type="EMBL" id="BOON01000003">
    <property type="protein sequence ID" value="GII20789.1"/>
    <property type="molecule type" value="Genomic_DNA"/>
</dbReference>
<accession>A0A8J3T9J0</accession>
<dbReference type="Pfam" id="PF14078">
    <property type="entry name" value="DUF4259"/>
    <property type="match status" value="1"/>
</dbReference>
<keyword evidence="2" id="KW-1185">Reference proteome</keyword>
<proteinExistence type="predicted"/>
<evidence type="ECO:0008006" key="3">
    <source>
        <dbReference type="Google" id="ProtNLM"/>
    </source>
</evidence>
<name>A0A8J3T9J0_9ACTN</name>
<evidence type="ECO:0000313" key="1">
    <source>
        <dbReference type="EMBL" id="GII20789.1"/>
    </source>
</evidence>
<dbReference type="RefSeq" id="WP_168112955.1">
    <property type="nucleotide sequence ID" value="NZ_BOON01000003.1"/>
</dbReference>